<evidence type="ECO:0000313" key="1">
    <source>
        <dbReference type="EMBL" id="KAI4372866.1"/>
    </source>
</evidence>
<organism evidence="1 2">
    <name type="scientific">Melastoma candidum</name>
    <dbReference type="NCBI Taxonomy" id="119954"/>
    <lineage>
        <taxon>Eukaryota</taxon>
        <taxon>Viridiplantae</taxon>
        <taxon>Streptophyta</taxon>
        <taxon>Embryophyta</taxon>
        <taxon>Tracheophyta</taxon>
        <taxon>Spermatophyta</taxon>
        <taxon>Magnoliopsida</taxon>
        <taxon>eudicotyledons</taxon>
        <taxon>Gunneridae</taxon>
        <taxon>Pentapetalae</taxon>
        <taxon>rosids</taxon>
        <taxon>malvids</taxon>
        <taxon>Myrtales</taxon>
        <taxon>Melastomataceae</taxon>
        <taxon>Melastomatoideae</taxon>
        <taxon>Melastomateae</taxon>
        <taxon>Melastoma</taxon>
    </lineage>
</organism>
<protein>
    <submittedName>
        <fullName evidence="1">Uncharacterized protein</fullName>
    </submittedName>
</protein>
<sequence>MEPRNTCGTPAEDRCSQLPREAAKMKEKAPEKPSTLSPGPRDIIASDDPSLDLTLAHDHDTKGRFSWSTNSSSNLGLNINHPIGNSANESISPDEVKKVFTCNFCSRDFATSQALGGHQNAHKLERAIARHHQAVMPMSPTFRPSYLPHNNQYPHVSDGTLNPMQFHVYRRFNGNPGQSLPGSSLSVAMPQSIIHPNPTYPGRSGMTGPWPRVPTMGQPGIPVHHNISNNGNIPVLLIDLEFGIPGSLTNCTEGAVTIQQGGIGGGSTSSRGLYLRPASNSFNLEQQQPVQQPKSNEEIDLTLKL</sequence>
<reference evidence="2" key="1">
    <citation type="journal article" date="2023" name="Front. Plant Sci.">
        <title>Chromosomal-level genome assembly of Melastoma candidum provides insights into trichome evolution.</title>
        <authorList>
            <person name="Zhong Y."/>
            <person name="Wu W."/>
            <person name="Sun C."/>
            <person name="Zou P."/>
            <person name="Liu Y."/>
            <person name="Dai S."/>
            <person name="Zhou R."/>
        </authorList>
    </citation>
    <scope>NUCLEOTIDE SEQUENCE [LARGE SCALE GENOMIC DNA]</scope>
</reference>
<accession>A0ACB9R3L1</accession>
<name>A0ACB9R3L1_9MYRT</name>
<gene>
    <name evidence="1" type="ORF">MLD38_011050</name>
</gene>
<comment type="caution">
    <text evidence="1">The sequence shown here is derived from an EMBL/GenBank/DDBJ whole genome shotgun (WGS) entry which is preliminary data.</text>
</comment>
<dbReference type="Proteomes" id="UP001057402">
    <property type="component" value="Chromosome 4"/>
</dbReference>
<keyword evidence="2" id="KW-1185">Reference proteome</keyword>
<dbReference type="EMBL" id="CM042883">
    <property type="protein sequence ID" value="KAI4372866.1"/>
    <property type="molecule type" value="Genomic_DNA"/>
</dbReference>
<evidence type="ECO:0000313" key="2">
    <source>
        <dbReference type="Proteomes" id="UP001057402"/>
    </source>
</evidence>
<proteinExistence type="predicted"/>